<dbReference type="PANTHER" id="PTHR10366:SF353">
    <property type="entry name" value="CINNAMOYL-COA REDUCTASE 1"/>
    <property type="match status" value="1"/>
</dbReference>
<dbReference type="InterPro" id="IPR050425">
    <property type="entry name" value="NAD(P)_dehydrat-like"/>
</dbReference>
<dbReference type="SMR" id="A0A3B6KMM9"/>
<name>A0A3B6KMM9_WHEAT</name>
<dbReference type="CDD" id="cd08958">
    <property type="entry name" value="FR_SDR_e"/>
    <property type="match status" value="1"/>
</dbReference>
<protein>
    <recommendedName>
        <fullName evidence="2">NAD-dependent epimerase/dehydratase domain-containing protein</fullName>
    </recommendedName>
</protein>
<dbReference type="GO" id="GO:0016616">
    <property type="term" value="F:oxidoreductase activity, acting on the CH-OH group of donors, NAD or NADP as acceptor"/>
    <property type="evidence" value="ECO:0000318"/>
    <property type="project" value="GO_Central"/>
</dbReference>
<dbReference type="Gramene" id="TraesCS5A02G410100.1">
    <property type="protein sequence ID" value="TraesCS5A02G410100.1"/>
    <property type="gene ID" value="TraesCS5A02G410100"/>
</dbReference>
<dbReference type="Gramene" id="TraesNOR5A03G02758690.1">
    <property type="protein sequence ID" value="TraesNOR5A03G02758690.1"/>
    <property type="gene ID" value="TraesNOR5A03G02758690"/>
</dbReference>
<reference evidence="3" key="1">
    <citation type="submission" date="2018-08" db="EMBL/GenBank/DDBJ databases">
        <authorList>
            <person name="Rossello M."/>
        </authorList>
    </citation>
    <scope>NUCLEOTIDE SEQUENCE [LARGE SCALE GENOMIC DNA]</scope>
    <source>
        <strain evidence="3">cv. Chinese Spring</strain>
    </source>
</reference>
<dbReference type="Gramene" id="TraesKAR5A01G0364840.1">
    <property type="protein sequence ID" value="cds.TraesKAR5A01G0364840.1"/>
    <property type="gene ID" value="TraesKAR5A01G0364840"/>
</dbReference>
<dbReference type="GO" id="GO:0009809">
    <property type="term" value="P:lignin biosynthetic process"/>
    <property type="evidence" value="ECO:0000318"/>
    <property type="project" value="GO_Central"/>
</dbReference>
<dbReference type="Pfam" id="PF01370">
    <property type="entry name" value="Epimerase"/>
    <property type="match status" value="1"/>
</dbReference>
<dbReference type="Gramene" id="TraesLAC5A03G02689270.1">
    <property type="protein sequence ID" value="TraesLAC5A03G02689270.1"/>
    <property type="gene ID" value="TraesLAC5A03G02689270"/>
</dbReference>
<dbReference type="Gramene" id="TraesSYM5A03G02764630.1">
    <property type="protein sequence ID" value="TraesSYM5A03G02764630.1"/>
    <property type="gene ID" value="TraesSYM5A03G02764630"/>
</dbReference>
<keyword evidence="1" id="KW-0560">Oxidoreductase</keyword>
<reference evidence="3" key="2">
    <citation type="submission" date="2018-10" db="UniProtKB">
        <authorList>
            <consortium name="EnsemblPlants"/>
        </authorList>
    </citation>
    <scope>IDENTIFICATION</scope>
</reference>
<dbReference type="STRING" id="4565.A0A3B6KMM9"/>
<accession>A0A3B6KMM9</accession>
<evidence type="ECO:0000313" key="4">
    <source>
        <dbReference type="Proteomes" id="UP000019116"/>
    </source>
</evidence>
<dbReference type="EnsemblPlants" id="TraesCS5A02G410100.1">
    <property type="protein sequence ID" value="TraesCS5A02G410100.1"/>
    <property type="gene ID" value="TraesCS5A02G410100"/>
</dbReference>
<dbReference type="OrthoDB" id="2735536at2759"/>
<proteinExistence type="predicted"/>
<dbReference type="Gramene" id="TraesJAG5A03G02736580.1">
    <property type="protein sequence ID" value="TraesJAG5A03G02736580.1"/>
    <property type="gene ID" value="TraesJAG5A03G02736580"/>
</dbReference>
<dbReference type="Gramene" id="TraesJUL5A03G02754230.1">
    <property type="protein sequence ID" value="TraesJUL5A03G02754230.1"/>
    <property type="gene ID" value="TraesJUL5A03G02754230"/>
</dbReference>
<dbReference type="Proteomes" id="UP000019116">
    <property type="component" value="Chromosome 5A"/>
</dbReference>
<dbReference type="Gramene" id="TraesWEE_scaffold_079752_01G000100.1">
    <property type="protein sequence ID" value="TraesWEE_scaffold_079752_01G000100.1"/>
    <property type="gene ID" value="TraesWEE_scaffold_079752_01G000100"/>
</dbReference>
<evidence type="ECO:0000313" key="3">
    <source>
        <dbReference type="EnsemblPlants" id="TraesCS5A02G410100.1"/>
    </source>
</evidence>
<dbReference type="Gramene" id="TraesARI5A03G02777260.1">
    <property type="protein sequence ID" value="TraesARI5A03G02777260.1"/>
    <property type="gene ID" value="TraesARI5A03G02777260"/>
</dbReference>
<dbReference type="Gramene" id="TraesCS5A03G0970400.1">
    <property type="protein sequence ID" value="TraesCS5A03G0970400.1.CDS"/>
    <property type="gene ID" value="TraesCS5A03G0970400"/>
</dbReference>
<dbReference type="Gramene" id="TraesLDM5A03G02738050.1">
    <property type="protein sequence ID" value="TraesLDM5A03G02738050.1"/>
    <property type="gene ID" value="TraesLDM5A03G02738050"/>
</dbReference>
<dbReference type="Gramene" id="TraesMAC5A03G02733430.1">
    <property type="protein sequence ID" value="TraesMAC5A03G02733430.1"/>
    <property type="gene ID" value="TraesMAC5A03G02733430"/>
</dbReference>
<dbReference type="PANTHER" id="PTHR10366">
    <property type="entry name" value="NAD DEPENDENT EPIMERASE/DEHYDRATASE"/>
    <property type="match status" value="1"/>
</dbReference>
<dbReference type="InterPro" id="IPR001509">
    <property type="entry name" value="Epimerase_deHydtase"/>
</dbReference>
<sequence>MANNSSADKQRTQELVCVTGAGGFIGSWVVKELLHRGYRVRGTARDPADRKNIHLHTLEGADERLSLRRADVLDYDSLRAAFDGCNGVFHVASPVSNDVELMPVAVEGTRNVVNAAADMGIRRLVYTSSYGTVHMNPNRSPDTILDETCWSDYEFCKQTGNYYCCAKMMAEMAATEEATRRGLQLAVVVPPMTIGPMLQRSLNASNYHVARYLMGTKKAYPNAVAIYTDVRDVVHAHLLVYEHHHARGRYLCFGTALQRSCLLQLIRGPFPHYPITSKCEENDKSMANPYRFSNQRLEDLGLEFTDIRRTLYETVICLQQKGHVRTIVPYQRSSL</sequence>
<feature type="domain" description="NAD-dependent epimerase/dehydratase" evidence="2">
    <location>
        <begin position="16"/>
        <end position="246"/>
    </location>
</feature>
<evidence type="ECO:0000259" key="2">
    <source>
        <dbReference type="Pfam" id="PF01370"/>
    </source>
</evidence>
<keyword evidence="4" id="KW-1185">Reference proteome</keyword>
<organism evidence="3">
    <name type="scientific">Triticum aestivum</name>
    <name type="common">Wheat</name>
    <dbReference type="NCBI Taxonomy" id="4565"/>
    <lineage>
        <taxon>Eukaryota</taxon>
        <taxon>Viridiplantae</taxon>
        <taxon>Streptophyta</taxon>
        <taxon>Embryophyta</taxon>
        <taxon>Tracheophyta</taxon>
        <taxon>Spermatophyta</taxon>
        <taxon>Magnoliopsida</taxon>
        <taxon>Liliopsida</taxon>
        <taxon>Poales</taxon>
        <taxon>Poaceae</taxon>
        <taxon>BOP clade</taxon>
        <taxon>Pooideae</taxon>
        <taxon>Triticodae</taxon>
        <taxon>Triticeae</taxon>
        <taxon>Triticinae</taxon>
        <taxon>Triticum</taxon>
    </lineage>
</organism>
<dbReference type="FunFam" id="3.40.50.720:FF:000219">
    <property type="entry name" value="Cinnamoyl-CoA reductase 1"/>
    <property type="match status" value="1"/>
</dbReference>
<dbReference type="Gramene" id="TraesSTA5A03G02726270.1">
    <property type="protein sequence ID" value="TraesSTA5A03G02726270.1"/>
    <property type="gene ID" value="TraesSTA5A03G02726270"/>
</dbReference>
<dbReference type="Gene3D" id="3.40.50.720">
    <property type="entry name" value="NAD(P)-binding Rossmann-like Domain"/>
    <property type="match status" value="1"/>
</dbReference>
<dbReference type="InterPro" id="IPR036291">
    <property type="entry name" value="NAD(P)-bd_dom_sf"/>
</dbReference>
<dbReference type="SUPFAM" id="SSF51735">
    <property type="entry name" value="NAD(P)-binding Rossmann-fold domains"/>
    <property type="match status" value="1"/>
</dbReference>
<evidence type="ECO:0000256" key="1">
    <source>
        <dbReference type="ARBA" id="ARBA00023002"/>
    </source>
</evidence>
<dbReference type="AlphaFoldDB" id="A0A3B6KMM9"/>
<dbReference type="Gramene" id="TraesROB_scaffold_142835_01G000100.1">
    <property type="protein sequence ID" value="TraesROB_scaffold_142835_01G000100.1"/>
    <property type="gene ID" value="TraesROB_scaffold_142835_01G000100"/>
</dbReference>
<dbReference type="Gramene" id="TraesCLE_scaffold_014926_01G000300.1">
    <property type="protein sequence ID" value="TraesCLE_scaffold_014926_01G000300.1"/>
    <property type="gene ID" value="TraesCLE_scaffold_014926_01G000300"/>
</dbReference>